<name>A0A0B1S0Q7_OESDE</name>
<protein>
    <submittedName>
        <fullName evidence="2">Uncharacterized protein</fullName>
    </submittedName>
</protein>
<keyword evidence="3" id="KW-1185">Reference proteome</keyword>
<reference evidence="2 3" key="1">
    <citation type="submission" date="2014-03" db="EMBL/GenBank/DDBJ databases">
        <title>Draft genome of the hookworm Oesophagostomum dentatum.</title>
        <authorList>
            <person name="Mitreva M."/>
        </authorList>
    </citation>
    <scope>NUCLEOTIDE SEQUENCE [LARGE SCALE GENOMIC DNA]</scope>
    <source>
        <strain evidence="2 3">OD-Hann</strain>
    </source>
</reference>
<gene>
    <name evidence="2" type="ORF">OESDEN_23328</name>
</gene>
<dbReference type="AlphaFoldDB" id="A0A0B1S0Q7"/>
<sequence>PKPTKHVQVPETTHIPQRPASPTEKPGGDVKVPVPSEEPIASTLKPTAEGPVIEGYKPIIPAVCKIGNRYRADFYVALRRVNPNMKWNCSLEESAFRRAIYGKQPPSGVDELRIVSSPFSPLLDNPERYIEFYLWSSHAEQILNARSFGCYLDSKTADDVKGRNEWIIYIIFCHFLPLAAAPKPTEGTQVPQVPHIPQRPASTTEKPDGGVKVPVLPEEPIAPTLKPTGSGEGPVTEGYKPIIPAQCKIGNRYRVDFYVALRTVNPNMVSYAR</sequence>
<dbReference type="EMBL" id="KN611146">
    <property type="protein sequence ID" value="KHJ77052.1"/>
    <property type="molecule type" value="Genomic_DNA"/>
</dbReference>
<dbReference type="Proteomes" id="UP000053660">
    <property type="component" value="Unassembled WGS sequence"/>
</dbReference>
<evidence type="ECO:0000313" key="2">
    <source>
        <dbReference type="EMBL" id="KHJ77052.1"/>
    </source>
</evidence>
<evidence type="ECO:0000313" key="3">
    <source>
        <dbReference type="Proteomes" id="UP000053660"/>
    </source>
</evidence>
<accession>A0A0B1S0Q7</accession>
<organism evidence="2 3">
    <name type="scientific">Oesophagostomum dentatum</name>
    <name type="common">Nodular worm</name>
    <dbReference type="NCBI Taxonomy" id="61180"/>
    <lineage>
        <taxon>Eukaryota</taxon>
        <taxon>Metazoa</taxon>
        <taxon>Ecdysozoa</taxon>
        <taxon>Nematoda</taxon>
        <taxon>Chromadorea</taxon>
        <taxon>Rhabditida</taxon>
        <taxon>Rhabditina</taxon>
        <taxon>Rhabditomorpha</taxon>
        <taxon>Strongyloidea</taxon>
        <taxon>Strongylidae</taxon>
        <taxon>Oesophagostomum</taxon>
    </lineage>
</organism>
<feature type="region of interest" description="Disordered" evidence="1">
    <location>
        <begin position="186"/>
        <end position="210"/>
    </location>
</feature>
<feature type="non-terminal residue" evidence="2">
    <location>
        <position position="1"/>
    </location>
</feature>
<evidence type="ECO:0000256" key="1">
    <source>
        <dbReference type="SAM" id="MobiDB-lite"/>
    </source>
</evidence>
<feature type="region of interest" description="Disordered" evidence="1">
    <location>
        <begin position="1"/>
        <end position="35"/>
    </location>
</feature>
<proteinExistence type="predicted"/>